<feature type="transmembrane region" description="Helical" evidence="7">
    <location>
        <begin position="45"/>
        <end position="66"/>
    </location>
</feature>
<feature type="transmembrane region" description="Helical" evidence="7">
    <location>
        <begin position="13"/>
        <end position="33"/>
    </location>
</feature>
<comment type="function">
    <text evidence="7">Catalyzes the transfer of the diacylglyceryl group from phosphatidylglycerol to the sulfhydryl group of the N-terminal cysteine of a prolipoprotein, the first step in the formation of mature lipoproteins.</text>
</comment>
<evidence type="ECO:0000256" key="5">
    <source>
        <dbReference type="ARBA" id="ARBA00022989"/>
    </source>
</evidence>
<name>A0A1J0GBN2_9CLOT</name>
<gene>
    <name evidence="7" type="primary">lgt</name>
    <name evidence="8" type="ORF">A7L45_00765</name>
</gene>
<dbReference type="NCBIfam" id="TIGR00544">
    <property type="entry name" value="lgt"/>
    <property type="match status" value="1"/>
</dbReference>
<protein>
    <recommendedName>
        <fullName evidence="7">Phosphatidylglycerol--prolipoprotein diacylglyceryl transferase</fullName>
        <ecNumber evidence="7">2.5.1.145</ecNumber>
    </recommendedName>
</protein>
<keyword evidence="6 7" id="KW-0472">Membrane</keyword>
<keyword evidence="8" id="KW-0449">Lipoprotein</keyword>
<dbReference type="PANTHER" id="PTHR30589">
    <property type="entry name" value="PROLIPOPROTEIN DIACYLGLYCERYL TRANSFERASE"/>
    <property type="match status" value="1"/>
</dbReference>
<comment type="catalytic activity">
    <reaction evidence="7">
        <text>L-cysteinyl-[prolipoprotein] + a 1,2-diacyl-sn-glycero-3-phospho-(1'-sn-glycerol) = an S-1,2-diacyl-sn-glyceryl-L-cysteinyl-[prolipoprotein] + sn-glycerol 1-phosphate + H(+)</text>
        <dbReference type="Rhea" id="RHEA:56712"/>
        <dbReference type="Rhea" id="RHEA-COMP:14679"/>
        <dbReference type="Rhea" id="RHEA-COMP:14680"/>
        <dbReference type="ChEBI" id="CHEBI:15378"/>
        <dbReference type="ChEBI" id="CHEBI:29950"/>
        <dbReference type="ChEBI" id="CHEBI:57685"/>
        <dbReference type="ChEBI" id="CHEBI:64716"/>
        <dbReference type="ChEBI" id="CHEBI:140658"/>
        <dbReference type="EC" id="2.5.1.145"/>
    </reaction>
</comment>
<feature type="transmembrane region" description="Helical" evidence="7">
    <location>
        <begin position="195"/>
        <end position="214"/>
    </location>
</feature>
<evidence type="ECO:0000313" key="9">
    <source>
        <dbReference type="Proteomes" id="UP000182569"/>
    </source>
</evidence>
<dbReference type="RefSeq" id="WP_071610999.1">
    <property type="nucleotide sequence ID" value="NZ_CP015756.1"/>
</dbReference>
<dbReference type="GO" id="GO:0008961">
    <property type="term" value="F:phosphatidylglycerol-prolipoprotein diacylglyceryl transferase activity"/>
    <property type="evidence" value="ECO:0007669"/>
    <property type="project" value="UniProtKB-UniRule"/>
</dbReference>
<evidence type="ECO:0000256" key="2">
    <source>
        <dbReference type="ARBA" id="ARBA00022475"/>
    </source>
</evidence>
<feature type="binding site" evidence="7">
    <location>
        <position position="129"/>
    </location>
    <ligand>
        <name>a 1,2-diacyl-sn-glycero-3-phospho-(1'-sn-glycerol)</name>
        <dbReference type="ChEBI" id="CHEBI:64716"/>
    </ligand>
</feature>
<accession>A0A1J0GBN2</accession>
<dbReference type="OrthoDB" id="871140at2"/>
<dbReference type="EC" id="2.5.1.145" evidence="7"/>
<evidence type="ECO:0000256" key="6">
    <source>
        <dbReference type="ARBA" id="ARBA00023136"/>
    </source>
</evidence>
<comment type="pathway">
    <text evidence="7">Protein modification; lipoprotein biosynthesis (diacylglyceryl transfer).</text>
</comment>
<dbReference type="UniPathway" id="UPA00664"/>
<evidence type="ECO:0000256" key="3">
    <source>
        <dbReference type="ARBA" id="ARBA00022679"/>
    </source>
</evidence>
<keyword evidence="2 7" id="KW-1003">Cell membrane</keyword>
<dbReference type="STRING" id="1552.A7L45_00765"/>
<evidence type="ECO:0000313" key="8">
    <source>
        <dbReference type="EMBL" id="APC38703.1"/>
    </source>
</evidence>
<reference evidence="9" key="1">
    <citation type="journal article" date="2016" name="Front. Microbiol.">
        <title>Complete Genome Sequence of Clostridium estertheticum DSM 8809, a Microbe Identified in Spoiled Vacuum Packed Beef.</title>
        <authorList>
            <person name="Yu Z."/>
            <person name="Gunn L."/>
            <person name="Brennan E."/>
            <person name="Reid R."/>
            <person name="Wall P.G."/>
            <person name="Gaora O.P."/>
            <person name="Hurley D."/>
            <person name="Bolton D."/>
            <person name="Fanning S."/>
        </authorList>
    </citation>
    <scope>NUCLEOTIDE SEQUENCE [LARGE SCALE GENOMIC DNA]</scope>
    <source>
        <strain evidence="9">DSM 8809</strain>
    </source>
</reference>
<evidence type="ECO:0000256" key="4">
    <source>
        <dbReference type="ARBA" id="ARBA00022692"/>
    </source>
</evidence>
<evidence type="ECO:0000256" key="1">
    <source>
        <dbReference type="ARBA" id="ARBA00007150"/>
    </source>
</evidence>
<dbReference type="GO" id="GO:0005886">
    <property type="term" value="C:plasma membrane"/>
    <property type="evidence" value="ECO:0007669"/>
    <property type="project" value="UniProtKB-SubCell"/>
</dbReference>
<comment type="similarity">
    <text evidence="1 7">Belongs to the Lgt family.</text>
</comment>
<keyword evidence="4 7" id="KW-0812">Transmembrane</keyword>
<sequence>MKPILFEFSFVKIYGYGLMIMIGILSALCLLSCRSKKEQYNEDNIWDMAILTIICGVIGGKVMYIITDIKEVLQNPSVLKDVGNGFVIYGAILGGILGIYIYSKKKNWDTLSVLDLLVPSLPLAQGFGRIGCFLAGCCYGKVTSLPIGVEFNNSLFAPANVSLIPTQIFSSIFDFMLALFLLWYDRRERKKGRVFSLYLIIYSVGRFLIEFLRGDPRGSVAIFSTSQFISLFVLIIGILLFNFEKIKKNTSK</sequence>
<dbReference type="NCBIfam" id="NF000778">
    <property type="entry name" value="PRK00052.3-4"/>
    <property type="match status" value="1"/>
</dbReference>
<feature type="transmembrane region" description="Helical" evidence="7">
    <location>
        <begin position="162"/>
        <end position="183"/>
    </location>
</feature>
<dbReference type="PANTHER" id="PTHR30589:SF0">
    <property type="entry name" value="PHOSPHATIDYLGLYCEROL--PROLIPOPROTEIN DIACYLGLYCERYL TRANSFERASE"/>
    <property type="match status" value="1"/>
</dbReference>
<organism evidence="8 9">
    <name type="scientific">Clostridium estertheticum subsp. estertheticum</name>
    <dbReference type="NCBI Taxonomy" id="1552"/>
    <lineage>
        <taxon>Bacteria</taxon>
        <taxon>Bacillati</taxon>
        <taxon>Bacillota</taxon>
        <taxon>Clostridia</taxon>
        <taxon>Eubacteriales</taxon>
        <taxon>Clostridiaceae</taxon>
        <taxon>Clostridium</taxon>
    </lineage>
</organism>
<keyword evidence="9" id="KW-1185">Reference proteome</keyword>
<dbReference type="GO" id="GO:0042158">
    <property type="term" value="P:lipoprotein biosynthetic process"/>
    <property type="evidence" value="ECO:0007669"/>
    <property type="project" value="UniProtKB-UniRule"/>
</dbReference>
<keyword evidence="3 7" id="KW-0808">Transferase</keyword>
<dbReference type="Proteomes" id="UP000182569">
    <property type="component" value="Chromosome"/>
</dbReference>
<evidence type="ECO:0000256" key="7">
    <source>
        <dbReference type="HAMAP-Rule" id="MF_01147"/>
    </source>
</evidence>
<feature type="transmembrane region" description="Helical" evidence="7">
    <location>
        <begin position="220"/>
        <end position="243"/>
    </location>
</feature>
<proteinExistence type="inferred from homology"/>
<dbReference type="InterPro" id="IPR001640">
    <property type="entry name" value="Lgt"/>
</dbReference>
<dbReference type="AlphaFoldDB" id="A0A1J0GBN2"/>
<dbReference type="KEGG" id="ceu:A7L45_00765"/>
<comment type="subcellular location">
    <subcellularLocation>
        <location evidence="7">Cell membrane</location>
        <topology evidence="7">Multi-pass membrane protein</topology>
    </subcellularLocation>
</comment>
<feature type="transmembrane region" description="Helical" evidence="7">
    <location>
        <begin position="123"/>
        <end position="142"/>
    </location>
</feature>
<dbReference type="HAMAP" id="MF_01147">
    <property type="entry name" value="Lgt"/>
    <property type="match status" value="1"/>
</dbReference>
<feature type="transmembrane region" description="Helical" evidence="7">
    <location>
        <begin position="86"/>
        <end position="102"/>
    </location>
</feature>
<dbReference type="EMBL" id="CP015756">
    <property type="protein sequence ID" value="APC38703.1"/>
    <property type="molecule type" value="Genomic_DNA"/>
</dbReference>
<dbReference type="Pfam" id="PF01790">
    <property type="entry name" value="LGT"/>
    <property type="match status" value="1"/>
</dbReference>
<keyword evidence="5 7" id="KW-1133">Transmembrane helix</keyword>